<dbReference type="EMBL" id="RCIW01000013">
    <property type="protein sequence ID" value="RLP08580.1"/>
    <property type="molecule type" value="Genomic_DNA"/>
</dbReference>
<gene>
    <name evidence="5" type="ORF">D7U36_09045</name>
    <name evidence="6" type="ORF">PROPAUS_1557</name>
</gene>
<keyword evidence="4" id="KW-0472">Membrane</keyword>
<reference evidence="7" key="1">
    <citation type="submission" date="2018-08" db="EMBL/GenBank/DDBJ databases">
        <authorList>
            <person name="Hornung B."/>
        </authorList>
    </citation>
    <scope>NUCLEOTIDE SEQUENCE [LARGE SCALE GENOMIC DNA]</scope>
</reference>
<dbReference type="AlphaFoldDB" id="A0A383S6U0"/>
<dbReference type="Proteomes" id="UP000279336">
    <property type="component" value="Unassembled WGS sequence"/>
</dbReference>
<evidence type="ECO:0000313" key="8">
    <source>
        <dbReference type="Proteomes" id="UP000279336"/>
    </source>
</evidence>
<proteinExistence type="predicted"/>
<feature type="active site" description="Acyl-thioester intermediate" evidence="2">
    <location>
        <position position="231"/>
    </location>
</feature>
<feature type="transmembrane region" description="Helical" evidence="4">
    <location>
        <begin position="21"/>
        <end position="45"/>
    </location>
</feature>
<dbReference type="InterPro" id="IPR005754">
    <property type="entry name" value="Sortase"/>
</dbReference>
<name>A0A383S6U0_9ACTN</name>
<accession>A0A383S6U0</accession>
<dbReference type="OrthoDB" id="5242161at2"/>
<dbReference type="Gene3D" id="2.40.260.10">
    <property type="entry name" value="Sortase"/>
    <property type="match status" value="1"/>
</dbReference>
<organism evidence="6 7">
    <name type="scientific">Propionibacterium australiense</name>
    <dbReference type="NCBI Taxonomy" id="119981"/>
    <lineage>
        <taxon>Bacteria</taxon>
        <taxon>Bacillati</taxon>
        <taxon>Actinomycetota</taxon>
        <taxon>Actinomycetes</taxon>
        <taxon>Propionibacteriales</taxon>
        <taxon>Propionibacteriaceae</taxon>
        <taxon>Propionibacterium</taxon>
    </lineage>
</organism>
<keyword evidence="4" id="KW-0812">Transmembrane</keyword>
<evidence type="ECO:0000256" key="2">
    <source>
        <dbReference type="PIRSR" id="PIRSR605754-1"/>
    </source>
</evidence>
<dbReference type="InterPro" id="IPR023365">
    <property type="entry name" value="Sortase_dom-sf"/>
</dbReference>
<keyword evidence="7" id="KW-1185">Reference proteome</keyword>
<feature type="compositionally biased region" description="Basic and acidic residues" evidence="3">
    <location>
        <begin position="291"/>
        <end position="312"/>
    </location>
</feature>
<sequence length="318" mass="33642">MAKDKAGAGAGPGRRWRLSRFSLFAALLAFVGMLVFAYPTAAGWIAQYNQSKAVTGYTDNVATVQPEAAVQLDRARAYNEALNAGAQLEAGLNVPTGDGTSSDDSLDYDAMLTANGEGLMARLKIDAIDLDLPVYHGTSDETLLKGLGHLKGTSLPVGGTGTHAVITGHRGLAQAEMFTNLNKVTVGDRFVIEVFGEVLTYQVSDTQVVEPTETQTLSVQPGRDLVTLVTCTPLGINTHRILVTGERVEPTPAEDIAAAGAPPEIPRFPWWAVALAAGTALLGVYVWRSGLTDRPRGGKGRRTPEEEGHEPDPAPGPD</sequence>
<evidence type="ECO:0000313" key="5">
    <source>
        <dbReference type="EMBL" id="RLP08580.1"/>
    </source>
</evidence>
<dbReference type="SUPFAM" id="SSF63817">
    <property type="entry name" value="Sortase"/>
    <property type="match status" value="1"/>
</dbReference>
<dbReference type="GO" id="GO:0016787">
    <property type="term" value="F:hydrolase activity"/>
    <property type="evidence" value="ECO:0007669"/>
    <property type="project" value="UniProtKB-KW"/>
</dbReference>
<dbReference type="RefSeq" id="WP_119161979.1">
    <property type="nucleotide sequence ID" value="NZ_LR134442.1"/>
</dbReference>
<feature type="active site" description="Proton donor/acceptor" evidence="2">
    <location>
        <position position="169"/>
    </location>
</feature>
<reference evidence="5 8" key="3">
    <citation type="submission" date="2018-10" db="EMBL/GenBank/DDBJ databases">
        <title>Propionibacterium australiense Genome Sequencing and Assembly.</title>
        <authorList>
            <person name="Bernier A.-M."/>
            <person name="Bernard K."/>
        </authorList>
    </citation>
    <scope>NUCLEOTIDE SEQUENCE [LARGE SCALE GENOMIC DNA]</scope>
    <source>
        <strain evidence="5 8">NML98A078</strain>
    </source>
</reference>
<evidence type="ECO:0000256" key="1">
    <source>
        <dbReference type="ARBA" id="ARBA00022801"/>
    </source>
</evidence>
<dbReference type="NCBIfam" id="TIGR01076">
    <property type="entry name" value="sortase_fam"/>
    <property type="match status" value="1"/>
</dbReference>
<dbReference type="InterPro" id="IPR042002">
    <property type="entry name" value="Sortase_C"/>
</dbReference>
<feature type="transmembrane region" description="Helical" evidence="4">
    <location>
        <begin position="268"/>
        <end position="287"/>
    </location>
</feature>
<feature type="region of interest" description="Disordered" evidence="3">
    <location>
        <begin position="291"/>
        <end position="318"/>
    </location>
</feature>
<dbReference type="CDD" id="cd05827">
    <property type="entry name" value="Sortase_C"/>
    <property type="match status" value="1"/>
</dbReference>
<evidence type="ECO:0000313" key="7">
    <source>
        <dbReference type="Proteomes" id="UP000263928"/>
    </source>
</evidence>
<evidence type="ECO:0000313" key="6">
    <source>
        <dbReference type="EMBL" id="SYZ33637.1"/>
    </source>
</evidence>
<dbReference type="Pfam" id="PF04203">
    <property type="entry name" value="Sortase"/>
    <property type="match status" value="1"/>
</dbReference>
<dbReference type="Proteomes" id="UP000263928">
    <property type="component" value="Unassembled WGS sequence"/>
</dbReference>
<reference evidence="6" key="2">
    <citation type="submission" date="2018-08" db="EMBL/GenBank/DDBJ databases">
        <authorList>
            <person name="Ferrada E.E."/>
            <person name="Latorre B.A."/>
        </authorList>
    </citation>
    <scope>NUCLEOTIDE SEQUENCE [LARGE SCALE GENOMIC DNA]</scope>
    <source>
        <strain evidence="6">Propionibacterium_australiense1</strain>
    </source>
</reference>
<dbReference type="NCBIfam" id="NF033745">
    <property type="entry name" value="class_C_sortase"/>
    <property type="match status" value="1"/>
</dbReference>
<keyword evidence="1" id="KW-0378">Hydrolase</keyword>
<keyword evidence="4" id="KW-1133">Transmembrane helix</keyword>
<evidence type="ECO:0000256" key="3">
    <source>
        <dbReference type="SAM" id="MobiDB-lite"/>
    </source>
</evidence>
<dbReference type="EMBL" id="UNQJ01000010">
    <property type="protein sequence ID" value="SYZ33637.1"/>
    <property type="molecule type" value="Genomic_DNA"/>
</dbReference>
<evidence type="ECO:0000256" key="4">
    <source>
        <dbReference type="SAM" id="Phobius"/>
    </source>
</evidence>
<protein>
    <submittedName>
        <fullName evidence="5 6">Sortase</fullName>
    </submittedName>
</protein>